<evidence type="ECO:0000313" key="2">
    <source>
        <dbReference type="EMBL" id="HIW92235.1"/>
    </source>
</evidence>
<reference evidence="2" key="2">
    <citation type="submission" date="2021-04" db="EMBL/GenBank/DDBJ databases">
        <authorList>
            <person name="Gilroy R."/>
        </authorList>
    </citation>
    <scope>NUCLEOTIDE SEQUENCE</scope>
    <source>
        <strain evidence="2">CHK32-1732</strain>
    </source>
</reference>
<protein>
    <submittedName>
        <fullName evidence="2">Uncharacterized protein</fullName>
    </submittedName>
</protein>
<organism evidence="2 3">
    <name type="scientific">Candidatus Corynebacterium avicola</name>
    <dbReference type="NCBI Taxonomy" id="2838527"/>
    <lineage>
        <taxon>Bacteria</taxon>
        <taxon>Bacillati</taxon>
        <taxon>Actinomycetota</taxon>
        <taxon>Actinomycetes</taxon>
        <taxon>Mycobacteriales</taxon>
        <taxon>Corynebacteriaceae</taxon>
        <taxon>Corynebacterium</taxon>
    </lineage>
</organism>
<sequence>MNPFQDDVSSFVNPAAVNPAMRLRMYRPTTVKKVAAWCGVVFGVLMLASGFAGTSDSLVADLLLGFGFGAGCIIPGAYWLLCNRRDSKLVTDWMLANRDYKANWEMLAADERDLFSRPEELPEIPERHWKTVWLLMVGAFAIAMVGAAFLPDPETTGAA</sequence>
<keyword evidence="1" id="KW-1133">Transmembrane helix</keyword>
<feature type="transmembrane region" description="Helical" evidence="1">
    <location>
        <begin position="58"/>
        <end position="81"/>
    </location>
</feature>
<keyword evidence="1" id="KW-0472">Membrane</keyword>
<dbReference type="AlphaFoldDB" id="A0A9D1UMV4"/>
<name>A0A9D1UMV4_9CORY</name>
<proteinExistence type="predicted"/>
<gene>
    <name evidence="2" type="ORF">H9870_11315</name>
</gene>
<evidence type="ECO:0000256" key="1">
    <source>
        <dbReference type="SAM" id="Phobius"/>
    </source>
</evidence>
<comment type="caution">
    <text evidence="2">The sequence shown here is derived from an EMBL/GenBank/DDBJ whole genome shotgun (WGS) entry which is preliminary data.</text>
</comment>
<reference evidence="2" key="1">
    <citation type="journal article" date="2021" name="PeerJ">
        <title>Extensive microbial diversity within the chicken gut microbiome revealed by metagenomics and culture.</title>
        <authorList>
            <person name="Gilroy R."/>
            <person name="Ravi A."/>
            <person name="Getino M."/>
            <person name="Pursley I."/>
            <person name="Horton D.L."/>
            <person name="Alikhan N.F."/>
            <person name="Baker D."/>
            <person name="Gharbi K."/>
            <person name="Hall N."/>
            <person name="Watson M."/>
            <person name="Adriaenssens E.M."/>
            <person name="Foster-Nyarko E."/>
            <person name="Jarju S."/>
            <person name="Secka A."/>
            <person name="Antonio M."/>
            <person name="Oren A."/>
            <person name="Chaudhuri R.R."/>
            <person name="La Ragione R."/>
            <person name="Hildebrand F."/>
            <person name="Pallen M.J."/>
        </authorList>
    </citation>
    <scope>NUCLEOTIDE SEQUENCE</scope>
    <source>
        <strain evidence="2">CHK32-1732</strain>
    </source>
</reference>
<feature type="transmembrane region" description="Helical" evidence="1">
    <location>
        <begin position="34"/>
        <end position="52"/>
    </location>
</feature>
<keyword evidence="1" id="KW-0812">Transmembrane</keyword>
<evidence type="ECO:0000313" key="3">
    <source>
        <dbReference type="Proteomes" id="UP000824190"/>
    </source>
</evidence>
<accession>A0A9D1UMV4</accession>
<feature type="transmembrane region" description="Helical" evidence="1">
    <location>
        <begin position="132"/>
        <end position="150"/>
    </location>
</feature>
<dbReference type="EMBL" id="DXGC01000094">
    <property type="protein sequence ID" value="HIW92235.1"/>
    <property type="molecule type" value="Genomic_DNA"/>
</dbReference>
<dbReference type="Proteomes" id="UP000824190">
    <property type="component" value="Unassembled WGS sequence"/>
</dbReference>